<dbReference type="GO" id="GO:0043565">
    <property type="term" value="F:sequence-specific DNA binding"/>
    <property type="evidence" value="ECO:0007669"/>
    <property type="project" value="InterPro"/>
</dbReference>
<evidence type="ECO:0000256" key="5">
    <source>
        <dbReference type="ARBA" id="ARBA00023125"/>
    </source>
</evidence>
<proteinExistence type="inferred from homology"/>
<keyword evidence="1 9" id="KW-0479">Metal-binding</keyword>
<evidence type="ECO:0000313" key="13">
    <source>
        <dbReference type="Proteomes" id="UP000085678"/>
    </source>
</evidence>
<dbReference type="InterPro" id="IPR013088">
    <property type="entry name" value="Znf_NHR/GATA"/>
</dbReference>
<evidence type="ECO:0000256" key="9">
    <source>
        <dbReference type="RuleBase" id="RU004334"/>
    </source>
</evidence>
<dbReference type="AlphaFoldDB" id="A0A1S3JS41"/>
<evidence type="ECO:0000313" key="14">
    <source>
        <dbReference type="RefSeq" id="XP_013412829.1"/>
    </source>
</evidence>
<keyword evidence="4 9" id="KW-0805">Transcription regulation</keyword>
<dbReference type="InterPro" id="IPR001628">
    <property type="entry name" value="Znf_hrmn_rcpt"/>
</dbReference>
<dbReference type="PROSITE" id="PS51030">
    <property type="entry name" value="NUCLEAR_REC_DBD_2"/>
    <property type="match status" value="1"/>
</dbReference>
<gene>
    <name evidence="14" type="primary">LOC106175397</name>
</gene>
<dbReference type="Gene3D" id="3.30.50.10">
    <property type="entry name" value="Erythroid Transcription Factor GATA-1, subunit A"/>
    <property type="match status" value="1"/>
</dbReference>
<keyword evidence="2 9" id="KW-0863">Zinc-finger</keyword>
<feature type="domain" description="Nuclear receptor" evidence="11">
    <location>
        <begin position="15"/>
        <end position="90"/>
    </location>
</feature>
<organism evidence="13 14">
    <name type="scientific">Lingula anatina</name>
    <name type="common">Brachiopod</name>
    <name type="synonym">Lingula unguis</name>
    <dbReference type="NCBI Taxonomy" id="7574"/>
    <lineage>
        <taxon>Eukaryota</taxon>
        <taxon>Metazoa</taxon>
        <taxon>Spiralia</taxon>
        <taxon>Lophotrochozoa</taxon>
        <taxon>Brachiopoda</taxon>
        <taxon>Linguliformea</taxon>
        <taxon>Lingulata</taxon>
        <taxon>Lingulida</taxon>
        <taxon>Linguloidea</taxon>
        <taxon>Lingulidae</taxon>
        <taxon>Lingula</taxon>
    </lineage>
</organism>
<dbReference type="SUPFAM" id="SSF57716">
    <property type="entry name" value="Glucocorticoid receptor-like (DNA-binding domain)"/>
    <property type="match status" value="1"/>
</dbReference>
<evidence type="ECO:0000256" key="1">
    <source>
        <dbReference type="ARBA" id="ARBA00022723"/>
    </source>
</evidence>
<dbReference type="Pfam" id="PF00105">
    <property type="entry name" value="zf-C4"/>
    <property type="match status" value="1"/>
</dbReference>
<feature type="domain" description="NR LBD" evidence="12">
    <location>
        <begin position="262"/>
        <end position="496"/>
    </location>
</feature>
<feature type="compositionally biased region" description="Polar residues" evidence="10">
    <location>
        <begin position="213"/>
        <end position="222"/>
    </location>
</feature>
<feature type="compositionally biased region" description="Low complexity" evidence="10">
    <location>
        <begin position="240"/>
        <end position="251"/>
    </location>
</feature>
<dbReference type="InterPro" id="IPR050274">
    <property type="entry name" value="Nuclear_hormone_rcpt_NR2"/>
</dbReference>
<dbReference type="InParanoid" id="A0A1S3JS41"/>
<comment type="similarity">
    <text evidence="9">Belongs to the nuclear hormone receptor family.</text>
</comment>
<dbReference type="GeneID" id="106175397"/>
<dbReference type="PRINTS" id="PR00047">
    <property type="entry name" value="STROIDFINGER"/>
</dbReference>
<dbReference type="PROSITE" id="PS00031">
    <property type="entry name" value="NUCLEAR_REC_DBD_1"/>
    <property type="match status" value="1"/>
</dbReference>
<dbReference type="RefSeq" id="XP_013412829.1">
    <property type="nucleotide sequence ID" value="XM_013557375.2"/>
</dbReference>
<dbReference type="GO" id="GO:0008270">
    <property type="term" value="F:zinc ion binding"/>
    <property type="evidence" value="ECO:0007669"/>
    <property type="project" value="UniProtKB-KW"/>
</dbReference>
<dbReference type="Gene3D" id="1.10.565.10">
    <property type="entry name" value="Retinoid X Receptor"/>
    <property type="match status" value="1"/>
</dbReference>
<sequence length="496" mass="56039">MRYQDFSESLHRKPEVLCLVCGDKASGKHYGVQSCDGCRGFFKRSIRRNLEYVCKENGNCVVDVARRNQCQACRFRKCLEVKMNKDAVQHERAPRCYQYKRDSPDIMKSADDSPFPPSAFLDRTRFEYTQFHQYSPPIGLTPDFGYHGSQLYQPSALNMISDIKRTSSVVSLPKENAQLDKSSSASSASQRNEQELSVEKKERMAKNDEDSRPCSTVSSRSGDLNDDRKSAEPKQEKKSSLSVSPSISSPPTHLTVPSSHVTSSADHVTSLRAHVTATAPSFLTHPIQFPSLPILEQNMYMTAAAENIYEAAARLLFMSVKWARNIPSFLQLPFRDQAILLEESWSELFILSAAQWSMPIDIGTLLGTNSLDTRQVDKSSLILQVRALQDILTRFSQLRVDSTEYAYLKALVLFKSEVRGLRDSLQVEALQDQAQLMLQDYCLTQQPGSKVRFGKVLLLMPAVRTVSPRTIEDLFFRRTIGSIPIERLLCDMFKSS</sequence>
<evidence type="ECO:0000256" key="2">
    <source>
        <dbReference type="ARBA" id="ARBA00022771"/>
    </source>
</evidence>
<name>A0A1S3JS41_LINAN</name>
<dbReference type="SUPFAM" id="SSF48508">
    <property type="entry name" value="Nuclear receptor ligand-binding domain"/>
    <property type="match status" value="1"/>
</dbReference>
<dbReference type="CDD" id="cd06950">
    <property type="entry name" value="NR_LBD_Tlx_PNR_like"/>
    <property type="match status" value="1"/>
</dbReference>
<dbReference type="GO" id="GO:0003700">
    <property type="term" value="F:DNA-binding transcription factor activity"/>
    <property type="evidence" value="ECO:0007669"/>
    <property type="project" value="InterPro"/>
</dbReference>
<keyword evidence="8 9" id="KW-0539">Nucleus</keyword>
<protein>
    <submittedName>
        <fullName evidence="14">Nuclear receptor subfamily 2 group E member 1 isoform X1</fullName>
    </submittedName>
</protein>
<keyword evidence="3 9" id="KW-0862">Zinc</keyword>
<dbReference type="InterPro" id="IPR035500">
    <property type="entry name" value="NHR-like_dom_sf"/>
</dbReference>
<comment type="subcellular location">
    <subcellularLocation>
        <location evidence="9">Nucleus</location>
    </subcellularLocation>
</comment>
<keyword evidence="5 9" id="KW-0238">DNA-binding</keyword>
<feature type="compositionally biased region" description="Basic and acidic residues" evidence="10">
    <location>
        <begin position="223"/>
        <end position="239"/>
    </location>
</feature>
<dbReference type="Pfam" id="PF00104">
    <property type="entry name" value="Hormone_recep"/>
    <property type="match status" value="1"/>
</dbReference>
<evidence type="ECO:0000259" key="11">
    <source>
        <dbReference type="PROSITE" id="PS51030"/>
    </source>
</evidence>
<accession>A0A1S3JS41</accession>
<dbReference type="GO" id="GO:0005634">
    <property type="term" value="C:nucleus"/>
    <property type="evidence" value="ECO:0007669"/>
    <property type="project" value="UniProtKB-SubCell"/>
</dbReference>
<dbReference type="PROSITE" id="PS51843">
    <property type="entry name" value="NR_LBD"/>
    <property type="match status" value="1"/>
</dbReference>
<dbReference type="OMA" id="PRLYAAH"/>
<evidence type="ECO:0000256" key="10">
    <source>
        <dbReference type="SAM" id="MobiDB-lite"/>
    </source>
</evidence>
<keyword evidence="7 9" id="KW-0675">Receptor</keyword>
<dbReference type="InterPro" id="IPR001723">
    <property type="entry name" value="Nuclear_hrmn_rcpt"/>
</dbReference>
<dbReference type="PRINTS" id="PR00398">
    <property type="entry name" value="STRDHORMONER"/>
</dbReference>
<keyword evidence="6 9" id="KW-0804">Transcription</keyword>
<evidence type="ECO:0000259" key="12">
    <source>
        <dbReference type="PROSITE" id="PS51843"/>
    </source>
</evidence>
<dbReference type="FunFam" id="1.10.565.10:FF:000011">
    <property type="entry name" value="Nuclear receptor subfamily 5, group A, member 2"/>
    <property type="match status" value="1"/>
</dbReference>
<dbReference type="InterPro" id="IPR000536">
    <property type="entry name" value="Nucl_hrmn_rcpt_lig-bd"/>
</dbReference>
<dbReference type="PANTHER" id="PTHR24083">
    <property type="entry name" value="NUCLEAR HORMONE RECEPTOR"/>
    <property type="match status" value="1"/>
</dbReference>
<evidence type="ECO:0000256" key="3">
    <source>
        <dbReference type="ARBA" id="ARBA00022833"/>
    </source>
</evidence>
<dbReference type="SMART" id="SM00430">
    <property type="entry name" value="HOLI"/>
    <property type="match status" value="1"/>
</dbReference>
<evidence type="ECO:0000256" key="7">
    <source>
        <dbReference type="ARBA" id="ARBA00023170"/>
    </source>
</evidence>
<feature type="region of interest" description="Disordered" evidence="10">
    <location>
        <begin position="175"/>
        <end position="261"/>
    </location>
</feature>
<evidence type="ECO:0000256" key="6">
    <source>
        <dbReference type="ARBA" id="ARBA00023163"/>
    </source>
</evidence>
<dbReference type="OrthoDB" id="10045640at2759"/>
<dbReference type="Proteomes" id="UP000085678">
    <property type="component" value="Unplaced"/>
</dbReference>
<dbReference type="SMART" id="SM00399">
    <property type="entry name" value="ZnF_C4"/>
    <property type="match status" value="1"/>
</dbReference>
<dbReference type="FunFam" id="3.30.50.10:FF:000058">
    <property type="entry name" value="Nuclear Hormone Receptor family"/>
    <property type="match status" value="1"/>
</dbReference>
<keyword evidence="13" id="KW-1185">Reference proteome</keyword>
<reference evidence="14" key="1">
    <citation type="submission" date="2025-08" db="UniProtKB">
        <authorList>
            <consortium name="RefSeq"/>
        </authorList>
    </citation>
    <scope>IDENTIFICATION</scope>
    <source>
        <tissue evidence="14">Gonads</tissue>
    </source>
</reference>
<dbReference type="CDD" id="cd07164">
    <property type="entry name" value="NR_DBD_PNR_like_1"/>
    <property type="match status" value="1"/>
</dbReference>
<evidence type="ECO:0000256" key="4">
    <source>
        <dbReference type="ARBA" id="ARBA00023015"/>
    </source>
</evidence>
<evidence type="ECO:0000256" key="8">
    <source>
        <dbReference type="ARBA" id="ARBA00023242"/>
    </source>
</evidence>
<dbReference type="KEGG" id="lak:106175397"/>
<feature type="compositionally biased region" description="Basic and acidic residues" evidence="10">
    <location>
        <begin position="192"/>
        <end position="212"/>
    </location>
</feature>